<reference evidence="16 17" key="2">
    <citation type="journal article" date="2011" name="PLoS ONE">
        <title>The Cyst-Dividing Bacterium Ramlibacter tataouinensis TTB310 Genome Reveals a Well-Stocked Toolbox for Adaptation to a Desert Environment.</title>
        <authorList>
            <person name="De Luca G."/>
            <person name="Barakat M."/>
            <person name="Ortet P."/>
            <person name="Fochesato S."/>
            <person name="Jourlin-Castelli C."/>
            <person name="Ansaldi M."/>
            <person name="Py B."/>
            <person name="Fichant G."/>
            <person name="Coutinho P.M."/>
            <person name="Voulhoux R."/>
            <person name="Bastien O."/>
            <person name="Marechal E."/>
            <person name="Henrissat B."/>
            <person name="Quentin Y."/>
            <person name="Noirot P."/>
            <person name="Filloux A."/>
            <person name="Mejean V."/>
            <person name="Dubow M.S."/>
            <person name="Barras F."/>
            <person name="Barbe V."/>
            <person name="Weissenbach J."/>
            <person name="Mihalcescu I."/>
            <person name="Vermeglio A."/>
            <person name="Achouak W."/>
            <person name="Heulin T."/>
        </authorList>
    </citation>
    <scope>NUCLEOTIDE SEQUENCE [LARGE SCALE GENOMIC DNA]</scope>
    <source>
        <strain evidence="17">ATCC BAA-407 / DSM 14655 / LMG 21543 / TTB310</strain>
    </source>
</reference>
<keyword evidence="13" id="KW-0675">Receptor</keyword>
<keyword evidence="11" id="KW-0157">Chromophore</keyword>
<keyword evidence="17" id="KW-1185">Reference proteome</keyword>
<keyword evidence="10" id="KW-0067">ATP-binding</keyword>
<keyword evidence="12" id="KW-0902">Two-component regulatory system</keyword>
<dbReference type="OrthoDB" id="9808408at2"/>
<dbReference type="Gene3D" id="3.30.450.40">
    <property type="match status" value="1"/>
</dbReference>
<feature type="domain" description="Histidine kinase" evidence="15">
    <location>
        <begin position="526"/>
        <end position="736"/>
    </location>
</feature>
<dbReference type="InterPro" id="IPR013515">
    <property type="entry name" value="Phytochrome_cen-reg"/>
</dbReference>
<protein>
    <recommendedName>
        <fullName evidence="3">histidine kinase</fullName>
        <ecNumber evidence="3">2.7.13.3</ecNumber>
    </recommendedName>
</protein>
<dbReference type="SMART" id="SM00387">
    <property type="entry name" value="HATPase_c"/>
    <property type="match status" value="1"/>
</dbReference>
<dbReference type="HOGENOM" id="CLU_000445_50_1_4"/>
<dbReference type="Gene3D" id="3.30.565.10">
    <property type="entry name" value="Histidine kinase-like ATPase, C-terminal domain"/>
    <property type="match status" value="1"/>
</dbReference>
<dbReference type="SMART" id="SM00388">
    <property type="entry name" value="HisKA"/>
    <property type="match status" value="1"/>
</dbReference>
<evidence type="ECO:0000313" key="17">
    <source>
        <dbReference type="Proteomes" id="UP000008385"/>
    </source>
</evidence>
<organism evidence="16 17">
    <name type="scientific">Ramlibacter tataouinensis (strain ATCC BAA-407 / DSM 14655 / LMG 21543 / TTB310)</name>
    <dbReference type="NCBI Taxonomy" id="365046"/>
    <lineage>
        <taxon>Bacteria</taxon>
        <taxon>Pseudomonadati</taxon>
        <taxon>Pseudomonadota</taxon>
        <taxon>Betaproteobacteria</taxon>
        <taxon>Burkholderiales</taxon>
        <taxon>Comamonadaceae</taxon>
        <taxon>Ramlibacter</taxon>
    </lineage>
</organism>
<dbReference type="SUPFAM" id="SSF55781">
    <property type="entry name" value="GAF domain-like"/>
    <property type="match status" value="2"/>
</dbReference>
<gene>
    <name evidence="16" type="ordered locus">Rta_28950</name>
</gene>
<evidence type="ECO:0000256" key="13">
    <source>
        <dbReference type="ARBA" id="ARBA00023170"/>
    </source>
</evidence>
<keyword evidence="6" id="KW-0716">Sensory transduction</keyword>
<dbReference type="Pfam" id="PF08446">
    <property type="entry name" value="PAS_2"/>
    <property type="match status" value="1"/>
</dbReference>
<evidence type="ECO:0000256" key="5">
    <source>
        <dbReference type="ARBA" id="ARBA00022553"/>
    </source>
</evidence>
<dbReference type="SUPFAM" id="SSF47384">
    <property type="entry name" value="Homodimeric domain of signal transducing histidine kinase"/>
    <property type="match status" value="1"/>
</dbReference>
<evidence type="ECO:0000256" key="3">
    <source>
        <dbReference type="ARBA" id="ARBA00012438"/>
    </source>
</evidence>
<dbReference type="AlphaFoldDB" id="F5Y6C4"/>
<evidence type="ECO:0000259" key="14">
    <source>
        <dbReference type="PROSITE" id="PS50046"/>
    </source>
</evidence>
<dbReference type="InterPro" id="IPR003018">
    <property type="entry name" value="GAF"/>
</dbReference>
<dbReference type="EC" id="2.7.13.3" evidence="3"/>
<proteinExistence type="inferred from homology"/>
<evidence type="ECO:0000256" key="1">
    <source>
        <dbReference type="ARBA" id="ARBA00000085"/>
    </source>
</evidence>
<dbReference type="InterPro" id="IPR043150">
    <property type="entry name" value="Phytochrome_PHY_sf"/>
</dbReference>
<dbReference type="InterPro" id="IPR035965">
    <property type="entry name" value="PAS-like_dom_sf"/>
</dbReference>
<dbReference type="InterPro" id="IPR013654">
    <property type="entry name" value="PAS_2"/>
</dbReference>
<evidence type="ECO:0000256" key="8">
    <source>
        <dbReference type="ARBA" id="ARBA00022741"/>
    </source>
</evidence>
<dbReference type="EMBL" id="CP000245">
    <property type="protein sequence ID" value="AEG93998.1"/>
    <property type="molecule type" value="Genomic_DNA"/>
</dbReference>
<dbReference type="InterPro" id="IPR016132">
    <property type="entry name" value="Phyto_chromo_attachment"/>
</dbReference>
<dbReference type="InterPro" id="IPR005467">
    <property type="entry name" value="His_kinase_dom"/>
</dbReference>
<dbReference type="PRINTS" id="PR01033">
    <property type="entry name" value="PHYTOCHROME"/>
</dbReference>
<dbReference type="SUPFAM" id="SSF55785">
    <property type="entry name" value="PYP-like sensor domain (PAS domain)"/>
    <property type="match status" value="1"/>
</dbReference>
<dbReference type="Pfam" id="PF00360">
    <property type="entry name" value="PHY"/>
    <property type="match status" value="1"/>
</dbReference>
<dbReference type="Pfam" id="PF02518">
    <property type="entry name" value="HATPase_c"/>
    <property type="match status" value="1"/>
</dbReference>
<dbReference type="KEGG" id="rta:Rta_28950"/>
<name>F5Y6C4_RAMTT</name>
<comment type="catalytic activity">
    <reaction evidence="1">
        <text>ATP + protein L-histidine = ADP + protein N-phospho-L-histidine.</text>
        <dbReference type="EC" id="2.7.13.3"/>
    </reaction>
</comment>
<dbReference type="Proteomes" id="UP000008385">
    <property type="component" value="Chromosome"/>
</dbReference>
<evidence type="ECO:0000256" key="9">
    <source>
        <dbReference type="ARBA" id="ARBA00022777"/>
    </source>
</evidence>
<dbReference type="CDD" id="cd00075">
    <property type="entry name" value="HATPase"/>
    <property type="match status" value="1"/>
</dbReference>
<reference evidence="17" key="1">
    <citation type="submission" date="2006-01" db="EMBL/GenBank/DDBJ databases">
        <title>Genome of the cyst-dividing bacterium Ramlibacter tataouinensis.</title>
        <authorList>
            <person name="Barakat M."/>
            <person name="Ortet P."/>
            <person name="De Luca G."/>
            <person name="Jourlin-Castelli C."/>
            <person name="Ansaldi M."/>
            <person name="Py B."/>
            <person name="Fichant G."/>
            <person name="Coutinho P."/>
            <person name="Voulhoux R."/>
            <person name="Bastien O."/>
            <person name="Roy S."/>
            <person name="Marechal E."/>
            <person name="Henrissat B."/>
            <person name="Quentin Y."/>
            <person name="Noirot P."/>
            <person name="Filloux A."/>
            <person name="Mejean V."/>
            <person name="DuBow M."/>
            <person name="Barras F."/>
            <person name="Heulin T."/>
        </authorList>
    </citation>
    <scope>NUCLEOTIDE SEQUENCE [LARGE SCALE GENOMIC DNA]</scope>
    <source>
        <strain evidence="17">ATCC BAA-407 / DSM 14655 / LMG 21543 / TTB310</strain>
    </source>
</reference>
<accession>F5Y6C4</accession>
<dbReference type="InterPro" id="IPR029016">
    <property type="entry name" value="GAF-like_dom_sf"/>
</dbReference>
<dbReference type="PROSITE" id="PS50046">
    <property type="entry name" value="PHYTOCHROME_2"/>
    <property type="match status" value="1"/>
</dbReference>
<dbReference type="Gene3D" id="3.30.450.20">
    <property type="entry name" value="PAS domain"/>
    <property type="match status" value="1"/>
</dbReference>
<dbReference type="SUPFAM" id="SSF55874">
    <property type="entry name" value="ATPase domain of HSP90 chaperone/DNA topoisomerase II/histidine kinase"/>
    <property type="match status" value="1"/>
</dbReference>
<keyword evidence="9 16" id="KW-0418">Kinase</keyword>
<feature type="domain" description="Phytochrome chromophore attachment site" evidence="14">
    <location>
        <begin position="155"/>
        <end position="309"/>
    </location>
</feature>
<dbReference type="PROSITE" id="PS50109">
    <property type="entry name" value="HIS_KIN"/>
    <property type="match status" value="1"/>
</dbReference>
<keyword evidence="8" id="KW-0547">Nucleotide-binding</keyword>
<evidence type="ECO:0000256" key="4">
    <source>
        <dbReference type="ARBA" id="ARBA00022543"/>
    </source>
</evidence>
<evidence type="ECO:0000256" key="12">
    <source>
        <dbReference type="ARBA" id="ARBA00023012"/>
    </source>
</evidence>
<evidence type="ECO:0000313" key="16">
    <source>
        <dbReference type="EMBL" id="AEG93998.1"/>
    </source>
</evidence>
<dbReference type="PANTHER" id="PTHR43065">
    <property type="entry name" value="SENSOR HISTIDINE KINASE"/>
    <property type="match status" value="1"/>
</dbReference>
<evidence type="ECO:0000256" key="11">
    <source>
        <dbReference type="ARBA" id="ARBA00022991"/>
    </source>
</evidence>
<dbReference type="SMART" id="SM00065">
    <property type="entry name" value="GAF"/>
    <property type="match status" value="1"/>
</dbReference>
<dbReference type="GO" id="GO:0009881">
    <property type="term" value="F:photoreceptor activity"/>
    <property type="evidence" value="ECO:0007669"/>
    <property type="project" value="UniProtKB-KW"/>
</dbReference>
<dbReference type="PANTHER" id="PTHR43065:SF10">
    <property type="entry name" value="PEROXIDE STRESS-ACTIVATED HISTIDINE KINASE MAK3"/>
    <property type="match status" value="1"/>
</dbReference>
<keyword evidence="5" id="KW-0597">Phosphoprotein</keyword>
<dbReference type="GO" id="GO:0006355">
    <property type="term" value="P:regulation of DNA-templated transcription"/>
    <property type="evidence" value="ECO:0007669"/>
    <property type="project" value="InterPro"/>
</dbReference>
<evidence type="ECO:0000256" key="2">
    <source>
        <dbReference type="ARBA" id="ARBA00006402"/>
    </source>
</evidence>
<dbReference type="InterPro" id="IPR003661">
    <property type="entry name" value="HisK_dim/P_dom"/>
</dbReference>
<keyword evidence="4" id="KW-0600">Photoreceptor protein</keyword>
<sequence length="736" mass="79436">MYATFTSGAVQGPAEPVTLDNCASEPIHIPGHIQPHGALLAFDLQGRLAWASSNASALLGVGLPAVGQPIAPAHFGRVAAVREAFAAEAAADEQWPPLPLQREVLLGDRRFDMVVHRVGRLVVGEFEPRADNEQERADFAAQAHHGIEKLRRQRSIDALLETAVQEVRALTGFDRVMAYRFRPDDSGDVVAEARAPALPPLVGHRYPAGDIPAQARRLYLLNTLRVIADVHATAVPVLGTPPQPLDMSHCHLRSVSPVHIEYLRNMGVGASMSVSIVVGGRLWGMLACHHMAPRRVRYGVRMACEVLAQIVAANVQSLLHGELAARAASAASLRARMVERMLHAEDSLAALLPLVPALAHEFSAQAVVLLEGEELSVHGAAPAQAVRALLGHLDATLPSEAGELIARDSLQGVPPALAQPLGAWCGLLALRFDRDAPAWLALLRREQVETVAWAGPPEKIYTSGPLGPRLTPRGSFETWREEVRGKAVPWSAADLEMARELQGELARAVGARHAELSRARDQMLAVLGHDLRTPLQTISMAAHGLARGADASALGHRIQRSSTRMQRLIAQVLDTSRLQAGLGLGFSFAPVDVPQLAHDIADDELLAHPGLAIERDIAPAFTAPADADRLAQLLGNLLSNARHHGEPDRPIVLVVRREGGEVVLQVRNQAPPIPPALTGRLFAPFKRQSLGNDRNRTGLGLGLYIAREIARGHGGTLVYEYHAPWVVFTARWPTRR</sequence>
<dbReference type="CDD" id="cd00082">
    <property type="entry name" value="HisKA"/>
    <property type="match status" value="1"/>
</dbReference>
<dbReference type="PATRIC" id="fig|365046.3.peg.2966"/>
<comment type="similarity">
    <text evidence="2">In the N-terminal section; belongs to the phytochrome family.</text>
</comment>
<evidence type="ECO:0000259" key="15">
    <source>
        <dbReference type="PROSITE" id="PS50109"/>
    </source>
</evidence>
<dbReference type="Gene3D" id="1.10.287.130">
    <property type="match status" value="1"/>
</dbReference>
<dbReference type="Pfam" id="PF00512">
    <property type="entry name" value="HisKA"/>
    <property type="match status" value="1"/>
</dbReference>
<evidence type="ECO:0000256" key="10">
    <source>
        <dbReference type="ARBA" id="ARBA00022840"/>
    </source>
</evidence>
<dbReference type="InterPro" id="IPR036097">
    <property type="entry name" value="HisK_dim/P_sf"/>
</dbReference>
<dbReference type="InterPro" id="IPR036890">
    <property type="entry name" value="HATPase_C_sf"/>
</dbReference>
<dbReference type="InterPro" id="IPR001294">
    <property type="entry name" value="Phytochrome"/>
</dbReference>
<dbReference type="GO" id="GO:0000155">
    <property type="term" value="F:phosphorelay sensor kinase activity"/>
    <property type="evidence" value="ECO:0007669"/>
    <property type="project" value="InterPro"/>
</dbReference>
<dbReference type="Pfam" id="PF01590">
    <property type="entry name" value="GAF"/>
    <property type="match status" value="1"/>
</dbReference>
<dbReference type="eggNOG" id="COG4251">
    <property type="taxonomic scope" value="Bacteria"/>
</dbReference>
<dbReference type="RefSeq" id="WP_013902229.1">
    <property type="nucleotide sequence ID" value="NC_015677.1"/>
</dbReference>
<dbReference type="GO" id="GO:0005524">
    <property type="term" value="F:ATP binding"/>
    <property type="evidence" value="ECO:0007669"/>
    <property type="project" value="UniProtKB-KW"/>
</dbReference>
<dbReference type="Gene3D" id="3.30.450.270">
    <property type="match status" value="1"/>
</dbReference>
<dbReference type="STRING" id="365046.Rta_28950"/>
<dbReference type="GO" id="GO:0009584">
    <property type="term" value="P:detection of visible light"/>
    <property type="evidence" value="ECO:0007669"/>
    <property type="project" value="InterPro"/>
</dbReference>
<keyword evidence="7" id="KW-0808">Transferase</keyword>
<dbReference type="InterPro" id="IPR003594">
    <property type="entry name" value="HATPase_dom"/>
</dbReference>
<evidence type="ECO:0000256" key="7">
    <source>
        <dbReference type="ARBA" id="ARBA00022679"/>
    </source>
</evidence>
<evidence type="ECO:0000256" key="6">
    <source>
        <dbReference type="ARBA" id="ARBA00022606"/>
    </source>
</evidence>